<organism evidence="1">
    <name type="scientific">Arundo donax</name>
    <name type="common">Giant reed</name>
    <name type="synonym">Donax arundinaceus</name>
    <dbReference type="NCBI Taxonomy" id="35708"/>
    <lineage>
        <taxon>Eukaryota</taxon>
        <taxon>Viridiplantae</taxon>
        <taxon>Streptophyta</taxon>
        <taxon>Embryophyta</taxon>
        <taxon>Tracheophyta</taxon>
        <taxon>Spermatophyta</taxon>
        <taxon>Magnoliopsida</taxon>
        <taxon>Liliopsida</taxon>
        <taxon>Poales</taxon>
        <taxon>Poaceae</taxon>
        <taxon>PACMAD clade</taxon>
        <taxon>Arundinoideae</taxon>
        <taxon>Arundineae</taxon>
        <taxon>Arundo</taxon>
    </lineage>
</organism>
<dbReference type="EMBL" id="GBRH01281246">
    <property type="protein sequence ID" value="JAD16649.1"/>
    <property type="molecule type" value="Transcribed_RNA"/>
</dbReference>
<protein>
    <submittedName>
        <fullName evidence="1">Uncharacterized protein</fullName>
    </submittedName>
</protein>
<sequence length="17" mass="2000">MNLNIKHQLLTSRTLSM</sequence>
<reference evidence="1" key="1">
    <citation type="submission" date="2014-09" db="EMBL/GenBank/DDBJ databases">
        <authorList>
            <person name="Magalhaes I.L.F."/>
            <person name="Oliveira U."/>
            <person name="Santos F.R."/>
            <person name="Vidigal T.H.D.A."/>
            <person name="Brescovit A.D."/>
            <person name="Santos A.J."/>
        </authorList>
    </citation>
    <scope>NUCLEOTIDE SEQUENCE</scope>
    <source>
        <tissue evidence="1">Shoot tissue taken approximately 20 cm above the soil surface</tissue>
    </source>
</reference>
<dbReference type="AlphaFoldDB" id="A0A0A8XRV4"/>
<evidence type="ECO:0000313" key="1">
    <source>
        <dbReference type="EMBL" id="JAD16649.1"/>
    </source>
</evidence>
<accession>A0A0A8XRV4</accession>
<name>A0A0A8XRV4_ARUDO</name>
<proteinExistence type="predicted"/>
<reference evidence="1" key="2">
    <citation type="journal article" date="2015" name="Data Brief">
        <title>Shoot transcriptome of the giant reed, Arundo donax.</title>
        <authorList>
            <person name="Barrero R.A."/>
            <person name="Guerrero F.D."/>
            <person name="Moolhuijzen P."/>
            <person name="Goolsby J.A."/>
            <person name="Tidwell J."/>
            <person name="Bellgard S.E."/>
            <person name="Bellgard M.I."/>
        </authorList>
    </citation>
    <scope>NUCLEOTIDE SEQUENCE</scope>
    <source>
        <tissue evidence="1">Shoot tissue taken approximately 20 cm above the soil surface</tissue>
    </source>
</reference>